<evidence type="ECO:0000313" key="1">
    <source>
        <dbReference type="EMBL" id="KTB03305.1"/>
    </source>
</evidence>
<dbReference type="VEuPathDB" id="FungiDB:B1J91_H02541g"/>
<dbReference type="VEuPathDB" id="FungiDB:GW608_H02321"/>
<evidence type="ECO:0000313" key="2">
    <source>
        <dbReference type="Proteomes" id="UP000054886"/>
    </source>
</evidence>
<accession>A0A0W0E109</accession>
<dbReference type="VEuPathDB" id="FungiDB:CAGL0H02541g"/>
<protein>
    <submittedName>
        <fullName evidence="1">Uncharacterized protein</fullName>
    </submittedName>
</protein>
<gene>
    <name evidence="1" type="ORF">AO440_002005</name>
</gene>
<dbReference type="PhylomeDB" id="A0A0W0E109"/>
<dbReference type="OMA" id="GRFGHES"/>
<proteinExistence type="predicted"/>
<dbReference type="EMBL" id="LLZZ01000120">
    <property type="protein sequence ID" value="KTB03305.1"/>
    <property type="molecule type" value="Genomic_DNA"/>
</dbReference>
<comment type="caution">
    <text evidence="1">The sequence shown here is derived from an EMBL/GenBank/DDBJ whole genome shotgun (WGS) entry which is preliminary data.</text>
</comment>
<dbReference type="OrthoDB" id="3972963at2759"/>
<sequence length="107" mass="12785">MMYKVGVRSINSVRQLSRFRRWHELDLAEQHKFIHKFAENYRKRYPGSKTNLSFRGLMKDIDTYKDSPSVFGIFYNSICDNIDHGRDNGRFAHDSFRKLVLHRNDST</sequence>
<dbReference type="AlphaFoldDB" id="A0A0W0E109"/>
<name>A0A0W0E109_CANGB</name>
<dbReference type="Proteomes" id="UP000054886">
    <property type="component" value="Unassembled WGS sequence"/>
</dbReference>
<dbReference type="VEuPathDB" id="FungiDB:GWK60_H02343"/>
<organism evidence="1 2">
    <name type="scientific">Candida glabrata</name>
    <name type="common">Yeast</name>
    <name type="synonym">Torulopsis glabrata</name>
    <dbReference type="NCBI Taxonomy" id="5478"/>
    <lineage>
        <taxon>Eukaryota</taxon>
        <taxon>Fungi</taxon>
        <taxon>Dikarya</taxon>
        <taxon>Ascomycota</taxon>
        <taxon>Saccharomycotina</taxon>
        <taxon>Saccharomycetes</taxon>
        <taxon>Saccharomycetales</taxon>
        <taxon>Saccharomycetaceae</taxon>
        <taxon>Nakaseomyces</taxon>
    </lineage>
</organism>
<reference evidence="1 2" key="1">
    <citation type="submission" date="2015-10" db="EMBL/GenBank/DDBJ databases">
        <title>Draft genomes sequences of Candida glabrata isolates 1A, 1B, 2A, 2B, 3A and 3B.</title>
        <authorList>
            <person name="Haavelsrud O.E."/>
            <person name="Gaustad P."/>
        </authorList>
    </citation>
    <scope>NUCLEOTIDE SEQUENCE [LARGE SCALE GENOMIC DNA]</scope>
    <source>
        <strain evidence="1">910700640</strain>
    </source>
</reference>
<dbReference type="VEuPathDB" id="FungiDB:GVI51_H02321"/>